<accession>A0A0A9HN25</accession>
<evidence type="ECO:0000313" key="1">
    <source>
        <dbReference type="EMBL" id="JAE37249.1"/>
    </source>
</evidence>
<dbReference type="EMBL" id="GBRH01160647">
    <property type="protein sequence ID" value="JAE37249.1"/>
    <property type="molecule type" value="Transcribed_RNA"/>
</dbReference>
<proteinExistence type="predicted"/>
<reference evidence="1" key="2">
    <citation type="journal article" date="2015" name="Data Brief">
        <title>Shoot transcriptome of the giant reed, Arundo donax.</title>
        <authorList>
            <person name="Barrero R.A."/>
            <person name="Guerrero F.D."/>
            <person name="Moolhuijzen P."/>
            <person name="Goolsby J.A."/>
            <person name="Tidwell J."/>
            <person name="Bellgard S.E."/>
            <person name="Bellgard M.I."/>
        </authorList>
    </citation>
    <scope>NUCLEOTIDE SEQUENCE</scope>
    <source>
        <tissue evidence="1">Shoot tissue taken approximately 20 cm above the soil surface</tissue>
    </source>
</reference>
<dbReference type="AlphaFoldDB" id="A0A0A9HN25"/>
<reference evidence="1" key="1">
    <citation type="submission" date="2014-09" db="EMBL/GenBank/DDBJ databases">
        <authorList>
            <person name="Magalhaes I.L.F."/>
            <person name="Oliveira U."/>
            <person name="Santos F.R."/>
            <person name="Vidigal T.H.D.A."/>
            <person name="Brescovit A.D."/>
            <person name="Santos A.J."/>
        </authorList>
    </citation>
    <scope>NUCLEOTIDE SEQUENCE</scope>
    <source>
        <tissue evidence="1">Shoot tissue taken approximately 20 cm above the soil surface</tissue>
    </source>
</reference>
<organism evidence="1">
    <name type="scientific">Arundo donax</name>
    <name type="common">Giant reed</name>
    <name type="synonym">Donax arundinaceus</name>
    <dbReference type="NCBI Taxonomy" id="35708"/>
    <lineage>
        <taxon>Eukaryota</taxon>
        <taxon>Viridiplantae</taxon>
        <taxon>Streptophyta</taxon>
        <taxon>Embryophyta</taxon>
        <taxon>Tracheophyta</taxon>
        <taxon>Spermatophyta</taxon>
        <taxon>Magnoliopsida</taxon>
        <taxon>Liliopsida</taxon>
        <taxon>Poales</taxon>
        <taxon>Poaceae</taxon>
        <taxon>PACMAD clade</taxon>
        <taxon>Arundinoideae</taxon>
        <taxon>Arundineae</taxon>
        <taxon>Arundo</taxon>
    </lineage>
</organism>
<name>A0A0A9HN25_ARUDO</name>
<sequence length="21" mass="2236">MSVVGRPLRTSFATIGRCGKV</sequence>
<protein>
    <submittedName>
        <fullName evidence="1">Uncharacterized protein</fullName>
    </submittedName>
</protein>